<dbReference type="SUPFAM" id="SSF52980">
    <property type="entry name" value="Restriction endonuclease-like"/>
    <property type="match status" value="1"/>
</dbReference>
<dbReference type="RefSeq" id="WP_145360396.1">
    <property type="nucleotide sequence ID" value="NZ_CP036265.1"/>
</dbReference>
<feature type="region of interest" description="Disordered" evidence="1">
    <location>
        <begin position="194"/>
        <end position="227"/>
    </location>
</feature>
<dbReference type="KEGG" id="acaf:CA12_36640"/>
<evidence type="ECO:0000313" key="3">
    <source>
        <dbReference type="EMBL" id="QDT17537.1"/>
    </source>
</evidence>
<dbReference type="InterPro" id="IPR012296">
    <property type="entry name" value="Nuclease_put_TT1808"/>
</dbReference>
<feature type="compositionally biased region" description="Basic and acidic residues" evidence="1">
    <location>
        <begin position="204"/>
        <end position="215"/>
    </location>
</feature>
<evidence type="ECO:0000256" key="1">
    <source>
        <dbReference type="SAM" id="MobiDB-lite"/>
    </source>
</evidence>
<evidence type="ECO:0000259" key="2">
    <source>
        <dbReference type="Pfam" id="PF05685"/>
    </source>
</evidence>
<dbReference type="EMBL" id="CP036265">
    <property type="protein sequence ID" value="QDT17537.1"/>
    <property type="molecule type" value="Genomic_DNA"/>
</dbReference>
<dbReference type="InterPro" id="IPR011335">
    <property type="entry name" value="Restrct_endonuc-II-like"/>
</dbReference>
<dbReference type="PANTHER" id="PTHR36558:SF1">
    <property type="entry name" value="RESTRICTION ENDONUCLEASE DOMAIN-CONTAINING PROTEIN-RELATED"/>
    <property type="match status" value="1"/>
</dbReference>
<evidence type="ECO:0000313" key="4">
    <source>
        <dbReference type="Proteomes" id="UP000318741"/>
    </source>
</evidence>
<reference evidence="3 4" key="1">
    <citation type="submission" date="2019-02" db="EMBL/GenBank/DDBJ databases">
        <title>Deep-cultivation of Planctomycetes and their phenomic and genomic characterization uncovers novel biology.</title>
        <authorList>
            <person name="Wiegand S."/>
            <person name="Jogler M."/>
            <person name="Boedeker C."/>
            <person name="Pinto D."/>
            <person name="Vollmers J."/>
            <person name="Rivas-Marin E."/>
            <person name="Kohn T."/>
            <person name="Peeters S.H."/>
            <person name="Heuer A."/>
            <person name="Rast P."/>
            <person name="Oberbeckmann S."/>
            <person name="Bunk B."/>
            <person name="Jeske O."/>
            <person name="Meyerdierks A."/>
            <person name="Storesund J.E."/>
            <person name="Kallscheuer N."/>
            <person name="Luecker S."/>
            <person name="Lage O.M."/>
            <person name="Pohl T."/>
            <person name="Merkel B.J."/>
            <person name="Hornburger P."/>
            <person name="Mueller R.-W."/>
            <person name="Bruemmer F."/>
            <person name="Labrenz M."/>
            <person name="Spormann A.M."/>
            <person name="Op den Camp H."/>
            <person name="Overmann J."/>
            <person name="Amann R."/>
            <person name="Jetten M.S.M."/>
            <person name="Mascher T."/>
            <person name="Medema M.H."/>
            <person name="Devos D.P."/>
            <person name="Kaster A.-K."/>
            <person name="Ovreas L."/>
            <person name="Rohde M."/>
            <person name="Galperin M.Y."/>
            <person name="Jogler C."/>
        </authorList>
    </citation>
    <scope>NUCLEOTIDE SEQUENCE [LARGE SCALE GENOMIC DNA]</scope>
    <source>
        <strain evidence="3 4">CA12</strain>
    </source>
</reference>
<feature type="domain" description="Putative restriction endonuclease" evidence="2">
    <location>
        <begin position="14"/>
        <end position="175"/>
    </location>
</feature>
<dbReference type="InterPro" id="IPR008538">
    <property type="entry name" value="Uma2"/>
</dbReference>
<dbReference type="Proteomes" id="UP000318741">
    <property type="component" value="Chromosome"/>
</dbReference>
<proteinExistence type="predicted"/>
<dbReference type="Gene3D" id="3.90.1570.10">
    <property type="entry name" value="tt1808, chain A"/>
    <property type="match status" value="1"/>
</dbReference>
<keyword evidence="4" id="KW-1185">Reference proteome</keyword>
<sequence>MSADPSDIPMYTREEYLEFERDALTKHEFYRGRIRAMSGANAPHVLISGNVLRHLGNTLRRAGGGGCYVFNSDMRIHCPDGRDTYPDLSVCCGEPDYFRYRGTDTLRNPEAIVEVLSKSTADEDRGPKFASYRQIPSLREYLLLAYTHRAAERYVRTETGWIYASFRPLDGDDRFPLLSTEIAFDDAYALTGLPDEPPGPFRLVRAEDEPRHEPPAEIGDEEASCDL</sequence>
<feature type="compositionally biased region" description="Acidic residues" evidence="1">
    <location>
        <begin position="218"/>
        <end position="227"/>
    </location>
</feature>
<organism evidence="3 4">
    <name type="scientific">Alienimonas californiensis</name>
    <dbReference type="NCBI Taxonomy" id="2527989"/>
    <lineage>
        <taxon>Bacteria</taxon>
        <taxon>Pseudomonadati</taxon>
        <taxon>Planctomycetota</taxon>
        <taxon>Planctomycetia</taxon>
        <taxon>Planctomycetales</taxon>
        <taxon>Planctomycetaceae</taxon>
        <taxon>Alienimonas</taxon>
    </lineage>
</organism>
<dbReference type="PANTHER" id="PTHR36558">
    <property type="entry name" value="GLR1098 PROTEIN"/>
    <property type="match status" value="1"/>
</dbReference>
<gene>
    <name evidence="3" type="ORF">CA12_36640</name>
</gene>
<dbReference type="OrthoDB" id="9808428at2"/>
<dbReference type="CDD" id="cd06260">
    <property type="entry name" value="DUF820-like"/>
    <property type="match status" value="1"/>
</dbReference>
<accession>A0A517PDU7</accession>
<dbReference type="AlphaFoldDB" id="A0A517PDU7"/>
<dbReference type="Pfam" id="PF05685">
    <property type="entry name" value="Uma2"/>
    <property type="match status" value="1"/>
</dbReference>
<protein>
    <recommendedName>
        <fullName evidence="2">Putative restriction endonuclease domain-containing protein</fullName>
    </recommendedName>
</protein>
<name>A0A517PDU7_9PLAN</name>